<sequence length="78" mass="8971">MSHKLCFLSLVDLLQSIKNKRHCSMMMALREIACGYLYHSQKLSQVFKKLVKSYKTSLACDRLTNLSLCKLVIYGVKV</sequence>
<accession>A0A1T0CSC7</accession>
<organism evidence="1 2">
    <name type="scientific">Moraxella porci DSM 25326</name>
    <dbReference type="NCBI Taxonomy" id="573983"/>
    <lineage>
        <taxon>Bacteria</taxon>
        <taxon>Pseudomonadati</taxon>
        <taxon>Pseudomonadota</taxon>
        <taxon>Gammaproteobacteria</taxon>
        <taxon>Moraxellales</taxon>
        <taxon>Moraxellaceae</taxon>
        <taxon>Moraxella</taxon>
    </lineage>
</organism>
<evidence type="ECO:0000313" key="1">
    <source>
        <dbReference type="EMBL" id="OOS25278.1"/>
    </source>
</evidence>
<evidence type="ECO:0000313" key="2">
    <source>
        <dbReference type="Proteomes" id="UP000190683"/>
    </source>
</evidence>
<gene>
    <name evidence="1" type="ORF">B0681_04415</name>
</gene>
<reference evidence="1 2" key="1">
    <citation type="submission" date="2017-02" db="EMBL/GenBank/DDBJ databases">
        <title>Draft genome sequence of Moraxella porci CCUG 54912T type strain.</title>
        <authorList>
            <person name="Salva-Serra F."/>
            <person name="Engstrom-Jakobsson H."/>
            <person name="Thorell K."/>
            <person name="Jaen-Luchoro D."/>
            <person name="Gonzales-Siles L."/>
            <person name="Karlsson R."/>
            <person name="Yazdan S."/>
            <person name="Boulund F."/>
            <person name="Johnning A."/>
            <person name="Engstrand L."/>
            <person name="Kristiansson E."/>
            <person name="Moore E."/>
        </authorList>
    </citation>
    <scope>NUCLEOTIDE SEQUENCE [LARGE SCALE GENOMIC DNA]</scope>
    <source>
        <strain evidence="1 2">CCUG 54912</strain>
    </source>
</reference>
<dbReference type="EMBL" id="MUYV01000005">
    <property type="protein sequence ID" value="OOS25278.1"/>
    <property type="molecule type" value="Genomic_DNA"/>
</dbReference>
<dbReference type="AlphaFoldDB" id="A0A1T0CSC7"/>
<name>A0A1T0CSC7_9GAMM</name>
<comment type="caution">
    <text evidence="1">The sequence shown here is derived from an EMBL/GenBank/DDBJ whole genome shotgun (WGS) entry which is preliminary data.</text>
</comment>
<protein>
    <submittedName>
        <fullName evidence="1">Uncharacterized protein</fullName>
    </submittedName>
</protein>
<proteinExistence type="predicted"/>
<dbReference type="STRING" id="573983.B0681_04415"/>
<keyword evidence="2" id="KW-1185">Reference proteome</keyword>
<dbReference type="Proteomes" id="UP000190683">
    <property type="component" value="Unassembled WGS sequence"/>
</dbReference>